<reference evidence="5 7" key="2">
    <citation type="journal article" date="2018" name="Elife">
        <title>Functional genomics of lipid metabolism in the oleaginous yeast Rhodosporidium toruloides.</title>
        <authorList>
            <person name="Coradetti S.T."/>
            <person name="Pinel D."/>
            <person name="Geiselman G."/>
            <person name="Ito M."/>
            <person name="Mondo S."/>
            <person name="Reilly M.C."/>
            <person name="Cheng Y.F."/>
            <person name="Bauer S."/>
            <person name="Grigoriev I."/>
            <person name="Gladden J.M."/>
            <person name="Simmons B.A."/>
            <person name="Brem R."/>
            <person name="Arkin A.P."/>
            <person name="Skerker J.M."/>
        </authorList>
    </citation>
    <scope>NUCLEOTIDE SEQUENCE [LARGE SCALE GENOMIC DNA]</scope>
    <source>
        <strain evidence="5 7">NBRC 0880</strain>
    </source>
</reference>
<dbReference type="OMA" id="MFLARLY"/>
<dbReference type="AlphaFoldDB" id="A0A0K3CK31"/>
<name>A0A0K3CK31_RHOTO</name>
<dbReference type="Pfam" id="PF07859">
    <property type="entry name" value="Abhydrolase_3"/>
    <property type="match status" value="1"/>
</dbReference>
<dbReference type="InterPro" id="IPR050300">
    <property type="entry name" value="GDXG_lipolytic_enzyme"/>
</dbReference>
<dbReference type="InterPro" id="IPR029058">
    <property type="entry name" value="AB_hydrolase_fold"/>
</dbReference>
<evidence type="ECO:0000313" key="6">
    <source>
        <dbReference type="Proteomes" id="UP000199069"/>
    </source>
</evidence>
<dbReference type="SUPFAM" id="SSF53474">
    <property type="entry name" value="alpha/beta-Hydrolases"/>
    <property type="match status" value="1"/>
</dbReference>
<reference evidence="4 6" key="1">
    <citation type="submission" date="2015-07" db="EMBL/GenBank/DDBJ databases">
        <authorList>
            <person name="Cajimat M.N.B."/>
            <person name="Milazzo M.L."/>
            <person name="Fulhorst C.F."/>
        </authorList>
    </citation>
    <scope>NUCLEOTIDE SEQUENCE [LARGE SCALE GENOMIC DNA]</scope>
    <source>
        <strain evidence="4">Single colony</strain>
    </source>
</reference>
<dbReference type="Proteomes" id="UP000239560">
    <property type="component" value="Unassembled WGS sequence"/>
</dbReference>
<keyword evidence="6" id="KW-1185">Reference proteome</keyword>
<dbReference type="InterPro" id="IPR013094">
    <property type="entry name" value="AB_hydrolase_3"/>
</dbReference>
<sequence length="350" mass="38605">MLAVPKPVTFTFKTVLGVDYRLDVWLPEEDSLAKAGWETAPVLCYYHGGGLCAGNRDWNGWVPNWLFYGALEAGLAVISIDYTLLGPHNGTHVIDDVRDAMRFIHDELNTKLADLSKRQIDPKRISVCGSSAGGYVSYIAGVHSPVPLKAIISFYGGGGEFLVDWYLKEKKEPFFHDQPLITDPTPYRAILDAPIDSTPPTVRTPIDDPNQLRNTLFYYLLQTGSFLDVLSGTKGVTAELVKLPAEQRAQAVPDHVKRVVPHLSVSPSFPPTYLLHGALDSVVFPAESRNMHRVLQEAGVEAKLAEVEGGEHGFDTQDGWASGPGGQDEEMTRKRNETLGTVLPWLLERI</sequence>
<evidence type="ECO:0000259" key="3">
    <source>
        <dbReference type="Pfam" id="PF07859"/>
    </source>
</evidence>
<evidence type="ECO:0000313" key="4">
    <source>
        <dbReference type="EMBL" id="CTR09047.1"/>
    </source>
</evidence>
<dbReference type="EMBL" id="LCTV02000009">
    <property type="protein sequence ID" value="PRQ72633.1"/>
    <property type="molecule type" value="Genomic_DNA"/>
</dbReference>
<evidence type="ECO:0000313" key="5">
    <source>
        <dbReference type="EMBL" id="PRQ72633.1"/>
    </source>
</evidence>
<dbReference type="STRING" id="5286.A0A0K3CK31"/>
<evidence type="ECO:0000313" key="7">
    <source>
        <dbReference type="Proteomes" id="UP000239560"/>
    </source>
</evidence>
<dbReference type="EMBL" id="CWKI01000009">
    <property type="protein sequence ID" value="CTR09047.1"/>
    <property type="molecule type" value="Genomic_DNA"/>
</dbReference>
<accession>A0A0K3CK31</accession>
<keyword evidence="1 4" id="KW-0378">Hydrolase</keyword>
<dbReference type="PANTHER" id="PTHR48081:SF3">
    <property type="entry name" value="ALPHA_BETA HYDROLASE FOLD-3 DOMAIN-CONTAINING PROTEIN"/>
    <property type="match status" value="1"/>
</dbReference>
<dbReference type="PANTHER" id="PTHR48081">
    <property type="entry name" value="AB HYDROLASE SUPERFAMILY PROTEIN C4A8.06C"/>
    <property type="match status" value="1"/>
</dbReference>
<protein>
    <submittedName>
        <fullName evidence="5">Alpha/Beta hydrolase fold</fullName>
    </submittedName>
    <submittedName>
        <fullName evidence="4">BY PROTMAP: gi|472582946|gb|EMS20608.1| secreted hydrolase [Rhodosporidium toruloides NP11]</fullName>
    </submittedName>
</protein>
<dbReference type="Gene3D" id="3.40.50.1820">
    <property type="entry name" value="alpha/beta hydrolase"/>
    <property type="match status" value="1"/>
</dbReference>
<dbReference type="OrthoDB" id="19653at2759"/>
<evidence type="ECO:0000256" key="2">
    <source>
        <dbReference type="SAM" id="MobiDB-lite"/>
    </source>
</evidence>
<feature type="domain" description="Alpha/beta hydrolase fold-3" evidence="3">
    <location>
        <begin position="44"/>
        <end position="141"/>
    </location>
</feature>
<dbReference type="GO" id="GO:0016787">
    <property type="term" value="F:hydrolase activity"/>
    <property type="evidence" value="ECO:0007669"/>
    <property type="project" value="UniProtKB-KW"/>
</dbReference>
<gene>
    <name evidence="4" type="primary">FGENESH: predicted gene_9.254</name>
    <name evidence="5" type="ORF">AAT19DRAFT_16557</name>
    <name evidence="4" type="ORF">BN2166_0049080</name>
</gene>
<proteinExistence type="predicted"/>
<evidence type="ECO:0000256" key="1">
    <source>
        <dbReference type="ARBA" id="ARBA00022801"/>
    </source>
</evidence>
<dbReference type="Proteomes" id="UP000199069">
    <property type="component" value="Unassembled WGS sequence"/>
</dbReference>
<organism evidence="4 6">
    <name type="scientific">Rhodotorula toruloides</name>
    <name type="common">Yeast</name>
    <name type="synonym">Rhodosporidium toruloides</name>
    <dbReference type="NCBI Taxonomy" id="5286"/>
    <lineage>
        <taxon>Eukaryota</taxon>
        <taxon>Fungi</taxon>
        <taxon>Dikarya</taxon>
        <taxon>Basidiomycota</taxon>
        <taxon>Pucciniomycotina</taxon>
        <taxon>Microbotryomycetes</taxon>
        <taxon>Sporidiobolales</taxon>
        <taxon>Sporidiobolaceae</taxon>
        <taxon>Rhodotorula</taxon>
    </lineage>
</organism>
<feature type="region of interest" description="Disordered" evidence="2">
    <location>
        <begin position="311"/>
        <end position="332"/>
    </location>
</feature>